<evidence type="ECO:0000313" key="4">
    <source>
        <dbReference type="Proteomes" id="UP000663908"/>
    </source>
</evidence>
<dbReference type="PANTHER" id="PTHR34989">
    <property type="entry name" value="PROTEIN HDED"/>
    <property type="match status" value="1"/>
</dbReference>
<keyword evidence="2" id="KW-1133">Transmembrane helix</keyword>
<gene>
    <name evidence="3" type="ORF">S1361_19385</name>
</gene>
<feature type="transmembrane region" description="Helical" evidence="2">
    <location>
        <begin position="141"/>
        <end position="161"/>
    </location>
</feature>
<dbReference type="InterPro" id="IPR052712">
    <property type="entry name" value="Acid_resist_chaperone_HdeD"/>
</dbReference>
<keyword evidence="2" id="KW-0472">Membrane</keyword>
<keyword evidence="2" id="KW-0812">Transmembrane</keyword>
<feature type="transmembrane region" description="Helical" evidence="2">
    <location>
        <begin position="168"/>
        <end position="187"/>
    </location>
</feature>
<dbReference type="InterPro" id="IPR005325">
    <property type="entry name" value="DUF308_memb"/>
</dbReference>
<reference evidence="3 4" key="1">
    <citation type="submission" date="2021-03" db="EMBL/GenBank/DDBJ databases">
        <title>Complete genome sequence of Streptomyces cyanogenus S136, producer of anticancer angucycline landomycin A.</title>
        <authorList>
            <person name="Hrab P."/>
            <person name="Ruckert C."/>
            <person name="Busche T."/>
            <person name="Ostash I."/>
            <person name="Kalinowski J."/>
            <person name="Fedorenko V."/>
            <person name="Yushchuk O."/>
            <person name="Ostash B."/>
        </authorList>
    </citation>
    <scope>NUCLEOTIDE SEQUENCE [LARGE SCALE GENOMIC DNA]</scope>
    <source>
        <strain evidence="3 4">S136</strain>
    </source>
</reference>
<protein>
    <submittedName>
        <fullName evidence="3">Acid-resistance membrane protein</fullName>
    </submittedName>
</protein>
<feature type="transmembrane region" description="Helical" evidence="2">
    <location>
        <begin position="82"/>
        <end position="102"/>
    </location>
</feature>
<feature type="transmembrane region" description="Helical" evidence="2">
    <location>
        <begin position="193"/>
        <end position="217"/>
    </location>
</feature>
<accession>A0ABX7TS03</accession>
<feature type="region of interest" description="Disordered" evidence="1">
    <location>
        <begin position="1"/>
        <end position="42"/>
    </location>
</feature>
<proteinExistence type="predicted"/>
<evidence type="ECO:0000313" key="3">
    <source>
        <dbReference type="EMBL" id="QTD99512.1"/>
    </source>
</evidence>
<keyword evidence="4" id="KW-1185">Reference proteome</keyword>
<feature type="transmembrane region" description="Helical" evidence="2">
    <location>
        <begin position="54"/>
        <end position="76"/>
    </location>
</feature>
<evidence type="ECO:0000256" key="1">
    <source>
        <dbReference type="SAM" id="MobiDB-lite"/>
    </source>
</evidence>
<sequence>MTEAPIGGPEGGREYDDRHVHAGEGPRARPTEPHRVHHEPEPPFEGPLHALSRAVWQVVLLTGIGSLVLGVLVLVWPGPSLLVAGVLFGLYLIYSGILQLVAAFGTHRATSLRVLAFLSGALSILLGLFCFRGPMQSVLLLALWIGIGWLIRGITQVLAAAHDPRMPARGWQVFLGILTFVAGIVLIDSPFESVAVLTIVGGIWLIAVGIVEIVTALRLRSRSGHVPQEL</sequence>
<dbReference type="Pfam" id="PF03729">
    <property type="entry name" value="DUF308"/>
    <property type="match status" value="2"/>
</dbReference>
<dbReference type="EMBL" id="CP071839">
    <property type="protein sequence ID" value="QTD99512.1"/>
    <property type="molecule type" value="Genomic_DNA"/>
</dbReference>
<dbReference type="Proteomes" id="UP000663908">
    <property type="component" value="Chromosome"/>
</dbReference>
<evidence type="ECO:0000256" key="2">
    <source>
        <dbReference type="SAM" id="Phobius"/>
    </source>
</evidence>
<name>A0ABX7TS03_STRCY</name>
<dbReference type="RefSeq" id="WP_208033092.1">
    <property type="nucleotide sequence ID" value="NZ_CP071839.1"/>
</dbReference>
<dbReference type="PANTHER" id="PTHR34989:SF1">
    <property type="entry name" value="PROTEIN HDED"/>
    <property type="match status" value="1"/>
</dbReference>
<organism evidence="3 4">
    <name type="scientific">Streptomyces cyanogenus</name>
    <dbReference type="NCBI Taxonomy" id="80860"/>
    <lineage>
        <taxon>Bacteria</taxon>
        <taxon>Bacillati</taxon>
        <taxon>Actinomycetota</taxon>
        <taxon>Actinomycetes</taxon>
        <taxon>Kitasatosporales</taxon>
        <taxon>Streptomycetaceae</taxon>
        <taxon>Streptomyces</taxon>
    </lineage>
</organism>
<feature type="compositionally biased region" description="Basic and acidic residues" evidence="1">
    <location>
        <begin position="11"/>
        <end position="41"/>
    </location>
</feature>
<feature type="transmembrane region" description="Helical" evidence="2">
    <location>
        <begin position="114"/>
        <end position="135"/>
    </location>
</feature>